<accession>A0AAU9VYL6</accession>
<feature type="non-terminal residue" evidence="1">
    <location>
        <position position="128"/>
    </location>
</feature>
<gene>
    <name evidence="1" type="ORF">PMEA_00028984</name>
</gene>
<dbReference type="SUPFAM" id="SSF158997">
    <property type="entry name" value="Trm112p-like"/>
    <property type="match status" value="1"/>
</dbReference>
<organism evidence="1 2">
    <name type="scientific">Pocillopora meandrina</name>
    <dbReference type="NCBI Taxonomy" id="46732"/>
    <lineage>
        <taxon>Eukaryota</taxon>
        <taxon>Metazoa</taxon>
        <taxon>Cnidaria</taxon>
        <taxon>Anthozoa</taxon>
        <taxon>Hexacorallia</taxon>
        <taxon>Scleractinia</taxon>
        <taxon>Astrocoeniina</taxon>
        <taxon>Pocilloporidae</taxon>
        <taxon>Pocillopora</taxon>
    </lineage>
</organism>
<dbReference type="PANTHER" id="PTHR33505:SF4">
    <property type="entry name" value="PROTEIN PREY, MITOCHONDRIAL"/>
    <property type="match status" value="1"/>
</dbReference>
<name>A0AAU9VYL6_9CNID</name>
<keyword evidence="2" id="KW-1185">Reference proteome</keyword>
<evidence type="ECO:0000313" key="2">
    <source>
        <dbReference type="Proteomes" id="UP001159428"/>
    </source>
</evidence>
<protein>
    <submittedName>
        <fullName evidence="1">Uncharacterized protein</fullName>
    </submittedName>
</protein>
<dbReference type="Gene3D" id="2.20.25.10">
    <property type="match status" value="1"/>
</dbReference>
<dbReference type="PANTHER" id="PTHR33505">
    <property type="entry name" value="ZGC:162634"/>
    <property type="match status" value="1"/>
</dbReference>
<dbReference type="Proteomes" id="UP001159428">
    <property type="component" value="Unassembled WGS sequence"/>
</dbReference>
<comment type="caution">
    <text evidence="1">The sequence shown here is derived from an EMBL/GenBank/DDBJ whole genome shotgun (WGS) entry which is preliminary data.</text>
</comment>
<dbReference type="AlphaFoldDB" id="A0AAU9VYL6"/>
<dbReference type="EMBL" id="CALNXJ010000006">
    <property type="protein sequence ID" value="CAH3042732.1"/>
    <property type="molecule type" value="Genomic_DNA"/>
</dbReference>
<evidence type="ECO:0000313" key="1">
    <source>
        <dbReference type="EMBL" id="CAH3042732.1"/>
    </source>
</evidence>
<proteinExistence type="predicted"/>
<sequence length="128" mass="14584">MAGASLWGITFKNIPKKPVSFIHIASCRCFSVGKQRRHQDNTQFDQKLYDNARNELISDDIGVAYSIQNGIPNLIPHDGRLIKKDNTTLIKDKDLKNFNCERFPCYTAAIKAFLCVTLIPWNQLSEIL</sequence>
<reference evidence="1 2" key="1">
    <citation type="submission" date="2022-05" db="EMBL/GenBank/DDBJ databases">
        <authorList>
            <consortium name="Genoscope - CEA"/>
            <person name="William W."/>
        </authorList>
    </citation>
    <scope>NUCLEOTIDE SEQUENCE [LARGE SCALE GENOMIC DNA]</scope>
</reference>